<evidence type="ECO:0000313" key="5">
    <source>
        <dbReference type="Proteomes" id="UP001326715"/>
    </source>
</evidence>
<keyword evidence="1" id="KW-0732">Signal</keyword>
<dbReference type="EMBL" id="FPIZ01000010">
    <property type="protein sequence ID" value="SFW65914.1"/>
    <property type="molecule type" value="Genomic_DNA"/>
</dbReference>
<dbReference type="STRING" id="1004.SAMN05661012_03262"/>
<dbReference type="RefSeq" id="WP_072362280.1">
    <property type="nucleotide sequence ID" value="NZ_CP139972.1"/>
</dbReference>
<dbReference type="EMBL" id="CP140154">
    <property type="protein sequence ID" value="WQG89999.1"/>
    <property type="molecule type" value="Genomic_DNA"/>
</dbReference>
<evidence type="ECO:0000313" key="4">
    <source>
        <dbReference type="Proteomes" id="UP000183788"/>
    </source>
</evidence>
<dbReference type="Proteomes" id="UP000183788">
    <property type="component" value="Unassembled WGS sequence"/>
</dbReference>
<dbReference type="InterPro" id="IPR019861">
    <property type="entry name" value="PorP/SprF_Bacteroidetes"/>
</dbReference>
<accession>A0A1K1R139</accession>
<keyword evidence="5" id="KW-1185">Reference proteome</keyword>
<dbReference type="OrthoDB" id="626665at2"/>
<reference evidence="2 4" key="1">
    <citation type="submission" date="2016-11" db="EMBL/GenBank/DDBJ databases">
        <authorList>
            <person name="Jaros S."/>
            <person name="Januszkiewicz K."/>
            <person name="Wedrychowicz H."/>
        </authorList>
    </citation>
    <scope>NUCLEOTIDE SEQUENCE [LARGE SCALE GENOMIC DNA]</scope>
    <source>
        <strain evidence="2 4">DSM 784</strain>
    </source>
</reference>
<evidence type="ECO:0000313" key="3">
    <source>
        <dbReference type="EMBL" id="WQG89999.1"/>
    </source>
</evidence>
<dbReference type="Proteomes" id="UP001326715">
    <property type="component" value="Chromosome"/>
</dbReference>
<evidence type="ECO:0000313" key="2">
    <source>
        <dbReference type="EMBL" id="SFW65914.1"/>
    </source>
</evidence>
<name>A0A1K1R139_9BACT</name>
<reference evidence="3 5" key="2">
    <citation type="submission" date="2023-11" db="EMBL/GenBank/DDBJ databases">
        <title>MicrobeMod: A computational toolkit for identifying prokaryotic methylation and restriction-modification with nanopore sequencing.</title>
        <authorList>
            <person name="Crits-Christoph A."/>
            <person name="Kang S.C."/>
            <person name="Lee H."/>
            <person name="Ostrov N."/>
        </authorList>
    </citation>
    <scope>NUCLEOTIDE SEQUENCE [LARGE SCALE GENOMIC DNA]</scope>
    <source>
        <strain evidence="3 5">ATCC 23090</strain>
    </source>
</reference>
<dbReference type="NCBIfam" id="TIGR03519">
    <property type="entry name" value="T9SS_PorP_fam"/>
    <property type="match status" value="1"/>
</dbReference>
<gene>
    <name evidence="2" type="ORF">SAMN05661012_03262</name>
    <name evidence="3" type="ORF">SR876_00710</name>
</gene>
<dbReference type="Pfam" id="PF11751">
    <property type="entry name" value="PorP_SprF"/>
    <property type="match status" value="1"/>
</dbReference>
<feature type="chain" id="PRO_5011978413" evidence="1">
    <location>
        <begin position="21"/>
        <end position="322"/>
    </location>
</feature>
<protein>
    <submittedName>
        <fullName evidence="3">Type IX secretion system membrane protein PorP/SprF</fullName>
    </submittedName>
    <submittedName>
        <fullName evidence="2">Type IX secretion system membrane protein, PorP/SprF family</fullName>
    </submittedName>
</protein>
<evidence type="ECO:0000256" key="1">
    <source>
        <dbReference type="SAM" id="SignalP"/>
    </source>
</evidence>
<proteinExistence type="predicted"/>
<organism evidence="2 4">
    <name type="scientific">Chitinophaga sancti</name>
    <dbReference type="NCBI Taxonomy" id="1004"/>
    <lineage>
        <taxon>Bacteria</taxon>
        <taxon>Pseudomonadati</taxon>
        <taxon>Bacteroidota</taxon>
        <taxon>Chitinophagia</taxon>
        <taxon>Chitinophagales</taxon>
        <taxon>Chitinophagaceae</taxon>
        <taxon>Chitinophaga</taxon>
    </lineage>
</organism>
<dbReference type="AlphaFoldDB" id="A0A1K1R139"/>
<sequence length="322" mass="35637">MKKIFLIAGLLFAGSLTLKAQQDAQYSQYMFNGIYINPAYAGYKEQLNAHSFYRSQWTGINGAPRTFSVAVDAAVANDNVGLAFQVTSDKLGAQSTLGAYGSYAYRIRLNADGSSRLAFGISFGLLQKSINATDLVTNDPETSMPAGVQRTLSPDARAGVYFSNDRFFAGFSVDNLITNYLKSGQYKLVPQSKMHYYLTAGMLLPLNEDFQLKPSFLLKDDLGGPTSFDWNTFILYKDIIWLGGSYRTRVNLYDKNYLQSKLAYSNAVVAAIELFPVPNMRVGYAYDITTGPLNGYSSGTHEISLGYTFPGFKVRMANPRVF</sequence>
<feature type="signal peptide" evidence="1">
    <location>
        <begin position="1"/>
        <end position="20"/>
    </location>
</feature>